<evidence type="ECO:0000313" key="3">
    <source>
        <dbReference type="EMBL" id="TLK27845.1"/>
    </source>
</evidence>
<dbReference type="InterPro" id="IPR037523">
    <property type="entry name" value="VOC_core"/>
</dbReference>
<organism evidence="3 4">
    <name type="scientific">Deinococcus metallilatus</name>
    <dbReference type="NCBI Taxonomy" id="1211322"/>
    <lineage>
        <taxon>Bacteria</taxon>
        <taxon>Thermotogati</taxon>
        <taxon>Deinococcota</taxon>
        <taxon>Deinococci</taxon>
        <taxon>Deinococcales</taxon>
        <taxon>Deinococcaceae</taxon>
        <taxon>Deinococcus</taxon>
    </lineage>
</organism>
<dbReference type="InterPro" id="IPR052164">
    <property type="entry name" value="Anthracycline_SecMetBiosynth"/>
</dbReference>
<dbReference type="PANTHER" id="PTHR33993">
    <property type="entry name" value="GLYOXALASE-RELATED"/>
    <property type="match status" value="1"/>
</dbReference>
<keyword evidence="5" id="KW-1185">Reference proteome</keyword>
<comment type="caution">
    <text evidence="3">The sequence shown here is derived from an EMBL/GenBank/DDBJ whole genome shotgun (WGS) entry which is preliminary data.</text>
</comment>
<accession>A0AAJ5K584</accession>
<dbReference type="Proteomes" id="UP000308000">
    <property type="component" value="Unassembled WGS sequence"/>
</dbReference>
<gene>
    <name evidence="3" type="ORF">FCS05_07945</name>
    <name evidence="2" type="ORF">HNQ10_001116</name>
</gene>
<dbReference type="SUPFAM" id="SSF54593">
    <property type="entry name" value="Glyoxalase/Bleomycin resistance protein/Dihydroxybiphenyl dioxygenase"/>
    <property type="match status" value="1"/>
</dbReference>
<dbReference type="InterPro" id="IPR004360">
    <property type="entry name" value="Glyas_Fos-R_dOase_dom"/>
</dbReference>
<evidence type="ECO:0000313" key="4">
    <source>
        <dbReference type="Proteomes" id="UP000308000"/>
    </source>
</evidence>
<evidence type="ECO:0000313" key="5">
    <source>
        <dbReference type="Proteomes" id="UP000536909"/>
    </source>
</evidence>
<dbReference type="Proteomes" id="UP000536909">
    <property type="component" value="Unassembled WGS sequence"/>
</dbReference>
<dbReference type="PROSITE" id="PS51819">
    <property type="entry name" value="VOC"/>
    <property type="match status" value="1"/>
</dbReference>
<dbReference type="InterPro" id="IPR029068">
    <property type="entry name" value="Glyas_Bleomycin-R_OHBP_Dase"/>
</dbReference>
<protein>
    <submittedName>
        <fullName evidence="2">Catechol 2,3-dioxygenase-like lactoylglutathione lyase family enzyme</fullName>
    </submittedName>
</protein>
<reference evidence="2 5" key="2">
    <citation type="submission" date="2020-08" db="EMBL/GenBank/DDBJ databases">
        <title>Genomic Encyclopedia of Type Strains, Phase IV (KMG-IV): sequencing the most valuable type-strain genomes for metagenomic binning, comparative biology and taxonomic classification.</title>
        <authorList>
            <person name="Goeker M."/>
        </authorList>
    </citation>
    <scope>NUCLEOTIDE SEQUENCE [LARGE SCALE GENOMIC DNA]</scope>
    <source>
        <strain evidence="2 5">DSM 105434</strain>
    </source>
</reference>
<dbReference type="RefSeq" id="WP_129119364.1">
    <property type="nucleotide sequence ID" value="NZ_BSUI01000016.1"/>
</dbReference>
<dbReference type="Gene3D" id="3.10.180.10">
    <property type="entry name" value="2,3-Dihydroxybiphenyl 1,2-Dioxygenase, domain 1"/>
    <property type="match status" value="1"/>
</dbReference>
<name>A0AAJ5K584_9DEIO</name>
<feature type="domain" description="VOC" evidence="1">
    <location>
        <begin position="6"/>
        <end position="115"/>
    </location>
</feature>
<dbReference type="Pfam" id="PF00903">
    <property type="entry name" value="Glyoxalase"/>
    <property type="match status" value="1"/>
</dbReference>
<dbReference type="EMBL" id="JACHFV010000003">
    <property type="protein sequence ID" value="MBB5294302.1"/>
    <property type="molecule type" value="Genomic_DNA"/>
</dbReference>
<sequence>MSDAARIGTVIVLTRDVKASRAFYADLLGLPVLSDEFGMVTLDAGVPLLLHPAETPQASRGSVNLQFTVPDVDDLTRRIAQAGLTILTPPRDMEYGVREAEVLDPDGHAVFLAQPL</sequence>
<proteinExistence type="predicted"/>
<dbReference type="EMBL" id="VBRC01000005">
    <property type="protein sequence ID" value="TLK27845.1"/>
    <property type="molecule type" value="Genomic_DNA"/>
</dbReference>
<dbReference type="PANTHER" id="PTHR33993:SF14">
    <property type="entry name" value="GB|AAF24581.1"/>
    <property type="match status" value="1"/>
</dbReference>
<evidence type="ECO:0000313" key="2">
    <source>
        <dbReference type="EMBL" id="MBB5294302.1"/>
    </source>
</evidence>
<dbReference type="AlphaFoldDB" id="A0AAJ5K584"/>
<evidence type="ECO:0000259" key="1">
    <source>
        <dbReference type="PROSITE" id="PS51819"/>
    </source>
</evidence>
<reference evidence="3 4" key="1">
    <citation type="submission" date="2019-04" db="EMBL/GenBank/DDBJ databases">
        <title>Deinococcus metalilatus MA1002 mutant No.5.</title>
        <authorList>
            <person name="Park W."/>
            <person name="Park C."/>
        </authorList>
    </citation>
    <scope>NUCLEOTIDE SEQUENCE [LARGE SCALE GENOMIC DNA]</scope>
    <source>
        <strain evidence="3 4">MA1002-m5</strain>
    </source>
</reference>